<dbReference type="EMBL" id="JBFCZG010000001">
    <property type="protein sequence ID" value="KAL3427455.1"/>
    <property type="molecule type" value="Genomic_DNA"/>
</dbReference>
<gene>
    <name evidence="1" type="ORF">PVAG01_00964</name>
</gene>
<dbReference type="PANTHER" id="PTHR39596:SF2">
    <property type="entry name" value="HET DOMAIN PROTEIN (AFU_ORTHOLOGUE AFUA_1G17550)-RELATED"/>
    <property type="match status" value="1"/>
</dbReference>
<accession>A0ABR4PVS2</accession>
<evidence type="ECO:0000313" key="1">
    <source>
        <dbReference type="EMBL" id="KAL3427455.1"/>
    </source>
</evidence>
<keyword evidence="2" id="KW-1185">Reference proteome</keyword>
<organism evidence="1 2">
    <name type="scientific">Phlyctema vagabunda</name>
    <dbReference type="NCBI Taxonomy" id="108571"/>
    <lineage>
        <taxon>Eukaryota</taxon>
        <taxon>Fungi</taxon>
        <taxon>Dikarya</taxon>
        <taxon>Ascomycota</taxon>
        <taxon>Pezizomycotina</taxon>
        <taxon>Leotiomycetes</taxon>
        <taxon>Helotiales</taxon>
        <taxon>Dermateaceae</taxon>
        <taxon>Phlyctema</taxon>
    </lineage>
</organism>
<dbReference type="PANTHER" id="PTHR39596">
    <property type="match status" value="1"/>
</dbReference>
<protein>
    <submittedName>
        <fullName evidence="1">Het domain protein</fullName>
    </submittedName>
</protein>
<dbReference type="Proteomes" id="UP001629113">
    <property type="component" value="Unassembled WGS sequence"/>
</dbReference>
<comment type="caution">
    <text evidence="1">The sequence shown here is derived from an EMBL/GenBank/DDBJ whole genome shotgun (WGS) entry which is preliminary data.</text>
</comment>
<sequence>MDHLHTFQNAAVALPVVQYEGGEYVSTGSEAYIINVQKAIDSASADRNTNNISKLQTLLYFGMLTEVFGFIDQKSYIRHDSNNQPVLCTKRLEIDTKRWFKALKMIKDKSKRRAALEKAINCIQGVKICVEQQPSHQKVFEILTAEFIQAVQVLGASLAYAVHHFADEEKISSSSSAEDIWLVLWSQQTTWTTNKMLEAGWCPYEVERFSGVIYPLTQLCALGLQPSTIQLDHSKCTRFTCEANNISAGVYIPSHAGNCTGSTCNFLHNDVEKVKTILKEGSLPLIELRKTSDGLLELRAVKYHPGKRFVAISHVWSDGMGNKEKNEMRKCQLLRIWEKVSLLLRDNSQITLSSDNQVNLFVLGFAYLSHSTRNLLDVDKSTVTIWMDTLCIPLQPYEMRSLAIKGMRSAYEKAYKVLILDSELSCMDHTNNLETLMRIQYRSGWIRRLWTLNEGIYSQQRLFACFRNCIIRVPYIADRLMLEDDRGKIPFFTKPVAWDIYAHWTLQYRHVAWALPSNRLERAFFFDKALPLPLRITGIWLTVAGRTTTTESDRPILIMSLLGMDLSPVLSIPPSKDDNGQRCANDRMRALYKSLGEFPQAMVFQNGKRYEEYGMRWAVQVCKRDAGNGKVQRRMSGNSGRIVERGICVQFPVLLPSKIEENWSIDHGLWMKIDHLGEAFAVAALPIRGGDHNEAPLDDGARIGILIQYGKELKELLNSKIKEVTATVVSILEETNQIRYCKFIGHVELSTMPSATLRLCCDTSYISESEKIWCVG</sequence>
<evidence type="ECO:0000313" key="2">
    <source>
        <dbReference type="Proteomes" id="UP001629113"/>
    </source>
</evidence>
<name>A0ABR4PVS2_9HELO</name>
<reference evidence="1 2" key="1">
    <citation type="submission" date="2024-06" db="EMBL/GenBank/DDBJ databases">
        <title>Complete genome of Phlyctema vagabunda strain 19-DSS-EL-015.</title>
        <authorList>
            <person name="Fiorenzani C."/>
        </authorList>
    </citation>
    <scope>NUCLEOTIDE SEQUENCE [LARGE SCALE GENOMIC DNA]</scope>
    <source>
        <strain evidence="1 2">19-DSS-EL-015</strain>
    </source>
</reference>
<proteinExistence type="predicted"/>